<dbReference type="KEGG" id="fcy:FRACYDRAFT_234999"/>
<organism evidence="2 3">
    <name type="scientific">Fragilariopsis cylindrus CCMP1102</name>
    <dbReference type="NCBI Taxonomy" id="635003"/>
    <lineage>
        <taxon>Eukaryota</taxon>
        <taxon>Sar</taxon>
        <taxon>Stramenopiles</taxon>
        <taxon>Ochrophyta</taxon>
        <taxon>Bacillariophyta</taxon>
        <taxon>Bacillariophyceae</taxon>
        <taxon>Bacillariophycidae</taxon>
        <taxon>Bacillariales</taxon>
        <taxon>Bacillariaceae</taxon>
        <taxon>Fragilariopsis</taxon>
    </lineage>
</organism>
<keyword evidence="1" id="KW-0472">Membrane</keyword>
<evidence type="ECO:0000313" key="2">
    <source>
        <dbReference type="EMBL" id="OEU21375.1"/>
    </source>
</evidence>
<keyword evidence="1" id="KW-0812">Transmembrane</keyword>
<feature type="transmembrane region" description="Helical" evidence="1">
    <location>
        <begin position="12"/>
        <end position="31"/>
    </location>
</feature>
<dbReference type="EMBL" id="KV784354">
    <property type="protein sequence ID" value="OEU21375.1"/>
    <property type="molecule type" value="Genomic_DNA"/>
</dbReference>
<name>A0A1E7FTE8_9STRA</name>
<proteinExistence type="predicted"/>
<feature type="transmembrane region" description="Helical" evidence="1">
    <location>
        <begin position="483"/>
        <end position="504"/>
    </location>
</feature>
<dbReference type="InParanoid" id="A0A1E7FTE8"/>
<feature type="transmembrane region" description="Helical" evidence="1">
    <location>
        <begin position="606"/>
        <end position="624"/>
    </location>
</feature>
<reference evidence="2 3" key="1">
    <citation type="submission" date="2016-09" db="EMBL/GenBank/DDBJ databases">
        <title>Extensive genetic diversity and differential bi-allelic expression allows diatom success in the polar Southern Ocean.</title>
        <authorList>
            <consortium name="DOE Joint Genome Institute"/>
            <person name="Mock T."/>
            <person name="Otillar R.P."/>
            <person name="Strauss J."/>
            <person name="Dupont C."/>
            <person name="Frickenhaus S."/>
            <person name="Maumus F."/>
            <person name="Mcmullan M."/>
            <person name="Sanges R."/>
            <person name="Schmutz J."/>
            <person name="Toseland A."/>
            <person name="Valas R."/>
            <person name="Veluchamy A."/>
            <person name="Ward B.J."/>
            <person name="Allen A."/>
            <person name="Barry K."/>
            <person name="Falciatore A."/>
            <person name="Ferrante M."/>
            <person name="Fortunato A.E."/>
            <person name="Gloeckner G."/>
            <person name="Gruber A."/>
            <person name="Hipkin R."/>
            <person name="Janech M."/>
            <person name="Kroth P."/>
            <person name="Leese F."/>
            <person name="Lindquist E."/>
            <person name="Lyon B.R."/>
            <person name="Martin J."/>
            <person name="Mayer C."/>
            <person name="Parker M."/>
            <person name="Quesneville H."/>
            <person name="Raymond J."/>
            <person name="Uhlig C."/>
            <person name="Valentin K.U."/>
            <person name="Worden A.Z."/>
            <person name="Armbrust E.V."/>
            <person name="Bowler C."/>
            <person name="Green B."/>
            <person name="Moulton V."/>
            <person name="Van Oosterhout C."/>
            <person name="Grigoriev I."/>
        </authorList>
    </citation>
    <scope>NUCLEOTIDE SEQUENCE [LARGE SCALE GENOMIC DNA]</scope>
    <source>
        <strain evidence="2 3">CCMP1102</strain>
    </source>
</reference>
<evidence type="ECO:0000256" key="1">
    <source>
        <dbReference type="SAM" id="Phobius"/>
    </source>
</evidence>
<keyword evidence="1" id="KW-1133">Transmembrane helix</keyword>
<dbReference type="AlphaFoldDB" id="A0A1E7FTE8"/>
<dbReference type="Proteomes" id="UP000095751">
    <property type="component" value="Unassembled WGS sequence"/>
</dbReference>
<protein>
    <submittedName>
        <fullName evidence="2">Uncharacterized protein</fullName>
    </submittedName>
</protein>
<gene>
    <name evidence="2" type="ORF">FRACYDRAFT_234999</name>
</gene>
<evidence type="ECO:0000313" key="3">
    <source>
        <dbReference type="Proteomes" id="UP000095751"/>
    </source>
</evidence>
<accession>A0A1E7FTE8</accession>
<keyword evidence="3" id="KW-1185">Reference proteome</keyword>
<sequence length="625" mass="68910">MIHNKKKIPMPCNYSSVVAMMTIIVVSFSLLSKASSSSVSSLDKADAIIFTQMSPTFSGLDLGEEWSILNAEMKAHNYQLMILVADPKKWSLLTIGMKKGNATATTKDIFSSDAAKVLAQQEKEALDITAGGTTTLNALSNIAIITNYELYPIVKEMYDVAGSGNAGNDLMAHISGSSYSVPKVIDFMLRALYPTKPVVRFDSDVLVNTMSTPESFQTTQLVSVVQRTTSLFRSATDNVIDGGNISSSSEMFVFSSRYVSPMKMESLNGLDWTNSYSTRPNPALYWDKLLTEYGSNESAAIYTNDFKETKTSIQAIENQYYTNQEQIHNVSKTQASEALFLAATSDDAMVRFYSRLSPYVPLQSNDLSCLQNAVISGAGMVLSPRYAATHAPRLNFGVYNAKTMDGITLDSTEEAIANAATLGAEEWGAITDDGKLYPNNMWIDDQITANYMMLKLGANDQVLSDPNTEVYITKTRSAPENPLWYTLAIYMPTLLSGFLLNAALKLTGEVSDIDNDIAASVFEEFRAIFPTGSIGELYCEFVTIEDVTGALRKAYEEEIYWETVLSPDWAAMFSDEEFLSRIRLIVDGYVASSDEINVKPSSASQYYTSTLFFAIIFIVGAWMFV</sequence>